<evidence type="ECO:0000256" key="1">
    <source>
        <dbReference type="SAM" id="MobiDB-lite"/>
    </source>
</evidence>
<evidence type="ECO:0008006" key="5">
    <source>
        <dbReference type="Google" id="ProtNLM"/>
    </source>
</evidence>
<organism evidence="4">
    <name type="scientific">Melampsora larici-populina (strain 98AG31 / pathotype 3-4-7)</name>
    <name type="common">Poplar leaf rust fungus</name>
    <dbReference type="NCBI Taxonomy" id="747676"/>
    <lineage>
        <taxon>Eukaryota</taxon>
        <taxon>Fungi</taxon>
        <taxon>Dikarya</taxon>
        <taxon>Basidiomycota</taxon>
        <taxon>Pucciniomycotina</taxon>
        <taxon>Pucciniomycetes</taxon>
        <taxon>Pucciniales</taxon>
        <taxon>Melampsoraceae</taxon>
        <taxon>Melampsora</taxon>
    </lineage>
</organism>
<evidence type="ECO:0000256" key="2">
    <source>
        <dbReference type="SAM" id="SignalP"/>
    </source>
</evidence>
<evidence type="ECO:0000313" key="4">
    <source>
        <dbReference type="Proteomes" id="UP000001072"/>
    </source>
</evidence>
<accession>F4S8Y7</accession>
<dbReference type="STRING" id="747676.F4S8Y7"/>
<dbReference type="Proteomes" id="UP000001072">
    <property type="component" value="Unassembled WGS sequence"/>
</dbReference>
<dbReference type="VEuPathDB" id="FungiDB:MELLADRAFT_113164"/>
<reference evidence="4" key="1">
    <citation type="journal article" date="2011" name="Proc. Natl. Acad. Sci. U.S.A.">
        <title>Obligate biotrophy features unraveled by the genomic analysis of rust fungi.</title>
        <authorList>
            <person name="Duplessis S."/>
            <person name="Cuomo C.A."/>
            <person name="Lin Y.-C."/>
            <person name="Aerts A."/>
            <person name="Tisserant E."/>
            <person name="Veneault-Fourrey C."/>
            <person name="Joly D.L."/>
            <person name="Hacquard S."/>
            <person name="Amselem J."/>
            <person name="Cantarel B.L."/>
            <person name="Chiu R."/>
            <person name="Coutinho P.M."/>
            <person name="Feau N."/>
            <person name="Field M."/>
            <person name="Frey P."/>
            <person name="Gelhaye E."/>
            <person name="Goldberg J."/>
            <person name="Grabherr M.G."/>
            <person name="Kodira C.D."/>
            <person name="Kohler A."/>
            <person name="Kuees U."/>
            <person name="Lindquist E.A."/>
            <person name="Lucas S.M."/>
            <person name="Mago R."/>
            <person name="Mauceli E."/>
            <person name="Morin E."/>
            <person name="Murat C."/>
            <person name="Pangilinan J.L."/>
            <person name="Park R."/>
            <person name="Pearson M."/>
            <person name="Quesneville H."/>
            <person name="Rouhier N."/>
            <person name="Sakthikumar S."/>
            <person name="Salamov A.A."/>
            <person name="Schmutz J."/>
            <person name="Selles B."/>
            <person name="Shapiro H."/>
            <person name="Tanguay P."/>
            <person name="Tuskan G.A."/>
            <person name="Henrissat B."/>
            <person name="Van de Peer Y."/>
            <person name="Rouze P."/>
            <person name="Ellis J.G."/>
            <person name="Dodds P.N."/>
            <person name="Schein J.E."/>
            <person name="Zhong S."/>
            <person name="Hamelin R.C."/>
            <person name="Grigoriev I.V."/>
            <person name="Szabo L.J."/>
            <person name="Martin F."/>
        </authorList>
    </citation>
    <scope>NUCLEOTIDE SEQUENCE [LARGE SCALE GENOMIC DNA]</scope>
    <source>
        <strain evidence="4">98AG31 / pathotype 3-4-7</strain>
    </source>
</reference>
<dbReference type="HOGENOM" id="CLU_1175658_0_0_1"/>
<dbReference type="OrthoDB" id="2507334at2759"/>
<feature type="compositionally biased region" description="Basic and acidic residues" evidence="1">
    <location>
        <begin position="168"/>
        <end position="183"/>
    </location>
</feature>
<keyword evidence="2" id="KW-0732">Signal</keyword>
<dbReference type="EMBL" id="GL883167">
    <property type="protein sequence ID" value="EGF98890.1"/>
    <property type="molecule type" value="Genomic_DNA"/>
</dbReference>
<sequence>MLLSAITANLLGVLSLGVNLAEAINLKNLEPSSTLARRRIGVINNFPTVDGCGEPCGQLLYNISKAFFVMAPTCAALHQADLLLDVSTDPRIKDEKTKEQLVTLAKALVSGEKNTADDWTKSPSLKLNSLYCREVPRHPILNGLHFKQAPGNDPNLFFNPDGKKTIKLDDIPETRPLEFKDGKPVGPVSGTSSDKTVKGTKS</sequence>
<gene>
    <name evidence="3" type="ORF">MELLADRAFT_113164</name>
</gene>
<dbReference type="GeneID" id="18924902"/>
<feature type="chain" id="PRO_5003321368" description="Secreted protein" evidence="2">
    <location>
        <begin position="24"/>
        <end position="202"/>
    </location>
</feature>
<proteinExistence type="predicted"/>
<evidence type="ECO:0000313" key="3">
    <source>
        <dbReference type="EMBL" id="EGF98890.1"/>
    </source>
</evidence>
<dbReference type="KEGG" id="mlr:MELLADRAFT_113164"/>
<protein>
    <recommendedName>
        <fullName evidence="5">Secreted protein</fullName>
    </recommendedName>
</protein>
<dbReference type="RefSeq" id="XP_007417850.1">
    <property type="nucleotide sequence ID" value="XM_007417788.1"/>
</dbReference>
<keyword evidence="4" id="KW-1185">Reference proteome</keyword>
<feature type="region of interest" description="Disordered" evidence="1">
    <location>
        <begin position="168"/>
        <end position="202"/>
    </location>
</feature>
<dbReference type="AlphaFoldDB" id="F4S8Y7"/>
<feature type="signal peptide" evidence="2">
    <location>
        <begin position="1"/>
        <end position="23"/>
    </location>
</feature>
<name>F4S8Y7_MELLP</name>
<dbReference type="InParanoid" id="F4S8Y7"/>